<dbReference type="Gene3D" id="1.10.10.2520">
    <property type="entry name" value="Cell wall hydrolase SleB, domain 1"/>
    <property type="match status" value="1"/>
</dbReference>
<dbReference type="InterPro" id="IPR011105">
    <property type="entry name" value="Cell_wall_hydrolase_SleB"/>
</dbReference>
<accession>A0A1N7L569</accession>
<evidence type="ECO:0000313" key="5">
    <source>
        <dbReference type="Proteomes" id="UP000185678"/>
    </source>
</evidence>
<feature type="compositionally biased region" description="Acidic residues" evidence="1">
    <location>
        <begin position="85"/>
        <end position="95"/>
    </location>
</feature>
<dbReference type="EMBL" id="FTOA01000003">
    <property type="protein sequence ID" value="SIS69002.1"/>
    <property type="molecule type" value="Genomic_DNA"/>
</dbReference>
<dbReference type="AlphaFoldDB" id="A0A1N7L569"/>
<feature type="compositionally biased region" description="Basic and acidic residues" evidence="1">
    <location>
        <begin position="96"/>
        <end position="107"/>
    </location>
</feature>
<protein>
    <submittedName>
        <fullName evidence="4">Cell wall hydrolase CwlJ, involved in spore germination</fullName>
    </submittedName>
</protein>
<feature type="region of interest" description="Disordered" evidence="1">
    <location>
        <begin position="62"/>
        <end position="119"/>
    </location>
</feature>
<feature type="signal peptide" evidence="2">
    <location>
        <begin position="1"/>
        <end position="21"/>
    </location>
</feature>
<feature type="domain" description="Cell wall hydrolase SleB" evidence="3">
    <location>
        <begin position="154"/>
        <end position="269"/>
    </location>
</feature>
<sequence length="292" mass="30709">MRTLHAAALFAAVTATSAVPAAFTPAHAGAGIEGATATAGAARAATGGEQATDQIIKVRWSPDGTGHLEAPAREKTEPAPQSLNNDEDSDDDNGDDSQKTRANREKAAPSPLADKGLTAEVTIPDDLSMTLDGIPGGQKALLCLAMNDYFEARGETLEGRMAVAKVVMNRTRDSRFPRTVCGVVTEKKAAVAGGPKSCQFSWHCDGQSDVPANDDAWRDSLLLAAAVLFGGDAIDDPTHGSLWFHMASLKPQWDGTIVRTRQIGGHVFYHDGEHLQMAAVSPKPDVTVPSGD</sequence>
<dbReference type="GO" id="GO:0016787">
    <property type="term" value="F:hydrolase activity"/>
    <property type="evidence" value="ECO:0007669"/>
    <property type="project" value="UniProtKB-KW"/>
</dbReference>
<keyword evidence="4" id="KW-0378">Hydrolase</keyword>
<dbReference type="InterPro" id="IPR042047">
    <property type="entry name" value="SleB_dom1"/>
</dbReference>
<dbReference type="Pfam" id="PF07486">
    <property type="entry name" value="Hydrolase_2"/>
    <property type="match status" value="1"/>
</dbReference>
<dbReference type="Proteomes" id="UP000185678">
    <property type="component" value="Unassembled WGS sequence"/>
</dbReference>
<evidence type="ECO:0000256" key="2">
    <source>
        <dbReference type="SAM" id="SignalP"/>
    </source>
</evidence>
<evidence type="ECO:0000313" key="4">
    <source>
        <dbReference type="EMBL" id="SIS69002.1"/>
    </source>
</evidence>
<organism evidence="4 5">
    <name type="scientific">Insolitispirillum peregrinum</name>
    <dbReference type="NCBI Taxonomy" id="80876"/>
    <lineage>
        <taxon>Bacteria</taxon>
        <taxon>Pseudomonadati</taxon>
        <taxon>Pseudomonadota</taxon>
        <taxon>Alphaproteobacteria</taxon>
        <taxon>Rhodospirillales</taxon>
        <taxon>Novispirillaceae</taxon>
        <taxon>Insolitispirillum</taxon>
    </lineage>
</organism>
<keyword evidence="5" id="KW-1185">Reference proteome</keyword>
<dbReference type="STRING" id="80876.SAMN05421779_103121"/>
<name>A0A1N7L569_9PROT</name>
<evidence type="ECO:0000259" key="3">
    <source>
        <dbReference type="Pfam" id="PF07486"/>
    </source>
</evidence>
<evidence type="ECO:0000256" key="1">
    <source>
        <dbReference type="SAM" id="MobiDB-lite"/>
    </source>
</evidence>
<gene>
    <name evidence="4" type="ORF">SAMN05421779_103121</name>
</gene>
<keyword evidence="2" id="KW-0732">Signal</keyword>
<proteinExistence type="predicted"/>
<dbReference type="RefSeq" id="WP_076399768.1">
    <property type="nucleotide sequence ID" value="NZ_FTOA01000003.1"/>
</dbReference>
<feature type="chain" id="PRO_5009943244" evidence="2">
    <location>
        <begin position="22"/>
        <end position="292"/>
    </location>
</feature>
<reference evidence="4 5" key="1">
    <citation type="submission" date="2017-01" db="EMBL/GenBank/DDBJ databases">
        <authorList>
            <person name="Mah S.A."/>
            <person name="Swanson W.J."/>
            <person name="Moy G.W."/>
            <person name="Vacquier V.D."/>
        </authorList>
    </citation>
    <scope>NUCLEOTIDE SEQUENCE [LARGE SCALE GENOMIC DNA]</scope>
    <source>
        <strain evidence="4 5">DSM 11589</strain>
    </source>
</reference>